<reference evidence="10" key="1">
    <citation type="submission" date="2009-10" db="EMBL/GenBank/DDBJ databases">
        <title>Diversity of trophic interactions inside an arsenic-rich microbial ecosystem.</title>
        <authorList>
            <person name="Bertin P.N."/>
            <person name="Heinrich-Salmeron A."/>
            <person name="Pelletier E."/>
            <person name="Goulhen-Chollet F."/>
            <person name="Arsene-Ploetze F."/>
            <person name="Gallien S."/>
            <person name="Calteau A."/>
            <person name="Vallenet D."/>
            <person name="Casiot C."/>
            <person name="Chane-Woon-Ming B."/>
            <person name="Giloteaux L."/>
            <person name="Barakat M."/>
            <person name="Bonnefoy V."/>
            <person name="Bruneel O."/>
            <person name="Chandler M."/>
            <person name="Cleiss J."/>
            <person name="Duran R."/>
            <person name="Elbaz-Poulichet F."/>
            <person name="Fonknechten N."/>
            <person name="Lauga B."/>
            <person name="Mornico D."/>
            <person name="Ortet P."/>
            <person name="Schaeffer C."/>
            <person name="Siguier P."/>
            <person name="Alexander Thil Smith A."/>
            <person name="Van Dorsselaer A."/>
            <person name="Weissenbach J."/>
            <person name="Medigue C."/>
            <person name="Le Paslier D."/>
        </authorList>
    </citation>
    <scope>NUCLEOTIDE SEQUENCE</scope>
</reference>
<evidence type="ECO:0000313" key="10">
    <source>
        <dbReference type="EMBL" id="CBI11929.1"/>
    </source>
</evidence>
<dbReference type="Pfam" id="PF00288">
    <property type="entry name" value="GHMP_kinases_N"/>
    <property type="match status" value="1"/>
</dbReference>
<dbReference type="GO" id="GO:0016114">
    <property type="term" value="P:terpenoid biosynthetic process"/>
    <property type="evidence" value="ECO:0007669"/>
    <property type="project" value="InterPro"/>
</dbReference>
<evidence type="ECO:0000256" key="5">
    <source>
        <dbReference type="ARBA" id="ARBA00022777"/>
    </source>
</evidence>
<evidence type="ECO:0000256" key="4">
    <source>
        <dbReference type="ARBA" id="ARBA00022741"/>
    </source>
</evidence>
<keyword evidence="6" id="KW-0067">ATP-binding</keyword>
<dbReference type="GO" id="GO:0050515">
    <property type="term" value="F:4-(cytidine 5'-diphospho)-2-C-methyl-D-erythritol kinase activity"/>
    <property type="evidence" value="ECO:0007669"/>
    <property type="project" value="UniProtKB-EC"/>
</dbReference>
<dbReference type="InterPro" id="IPR020568">
    <property type="entry name" value="Ribosomal_Su5_D2-typ_SF"/>
</dbReference>
<name>E6QXF5_9ZZZZ</name>
<proteinExistence type="inferred from homology"/>
<dbReference type="InterPro" id="IPR004424">
    <property type="entry name" value="IspE"/>
</dbReference>
<dbReference type="InterPro" id="IPR036554">
    <property type="entry name" value="GHMP_kinase_C_sf"/>
</dbReference>
<evidence type="ECO:0000259" key="8">
    <source>
        <dbReference type="Pfam" id="PF00288"/>
    </source>
</evidence>
<keyword evidence="5 10" id="KW-0418">Kinase</keyword>
<dbReference type="PANTHER" id="PTHR43527">
    <property type="entry name" value="4-DIPHOSPHOCYTIDYL-2-C-METHYL-D-ERYTHRITOL KINASE, CHLOROPLASTIC"/>
    <property type="match status" value="1"/>
</dbReference>
<protein>
    <recommendedName>
        <fullName evidence="2">4-(cytidine 5'-diphospho)-2-C-methyl-D-erythritol kinase</fullName>
        <ecNumber evidence="2">2.7.1.148</ecNumber>
    </recommendedName>
    <alternativeName>
        <fullName evidence="7">4-(cytidine-5'-diphospho)-2-C-methyl-D-erythritol kinase</fullName>
    </alternativeName>
</protein>
<organism evidence="10">
    <name type="scientific">mine drainage metagenome</name>
    <dbReference type="NCBI Taxonomy" id="410659"/>
    <lineage>
        <taxon>unclassified sequences</taxon>
        <taxon>metagenomes</taxon>
        <taxon>ecological metagenomes</taxon>
    </lineage>
</organism>
<evidence type="ECO:0000256" key="1">
    <source>
        <dbReference type="ARBA" id="ARBA00009684"/>
    </source>
</evidence>
<dbReference type="EMBL" id="CABR01000178">
    <property type="protein sequence ID" value="CBI11929.1"/>
    <property type="molecule type" value="Genomic_DNA"/>
</dbReference>
<keyword evidence="3 10" id="KW-0808">Transferase</keyword>
<gene>
    <name evidence="10" type="primary">ispE</name>
    <name evidence="10" type="ORF">CARN7_2781</name>
</gene>
<dbReference type="InterPro" id="IPR014721">
    <property type="entry name" value="Ribsml_uS5_D2-typ_fold_subgr"/>
</dbReference>
<dbReference type="PANTHER" id="PTHR43527:SF2">
    <property type="entry name" value="4-DIPHOSPHOCYTIDYL-2-C-METHYL-D-ERYTHRITOL KINASE, CHLOROPLASTIC"/>
    <property type="match status" value="1"/>
</dbReference>
<dbReference type="SUPFAM" id="SSF55060">
    <property type="entry name" value="GHMP Kinase, C-terminal domain"/>
    <property type="match status" value="1"/>
</dbReference>
<dbReference type="EC" id="2.7.1.148" evidence="2"/>
<comment type="caution">
    <text evidence="10">The sequence shown here is derived from an EMBL/GenBank/DDBJ whole genome shotgun (WGS) entry which is preliminary data.</text>
</comment>
<dbReference type="GO" id="GO:0005524">
    <property type="term" value="F:ATP binding"/>
    <property type="evidence" value="ECO:0007669"/>
    <property type="project" value="UniProtKB-KW"/>
</dbReference>
<comment type="similarity">
    <text evidence="1">Belongs to the GHMP kinase family. IspE subfamily.</text>
</comment>
<dbReference type="Pfam" id="PF08544">
    <property type="entry name" value="GHMP_kinases_C"/>
    <property type="match status" value="1"/>
</dbReference>
<dbReference type="InterPro" id="IPR006204">
    <property type="entry name" value="GHMP_kinase_N_dom"/>
</dbReference>
<dbReference type="HAMAP" id="MF_00061">
    <property type="entry name" value="IspE"/>
    <property type="match status" value="1"/>
</dbReference>
<evidence type="ECO:0000256" key="7">
    <source>
        <dbReference type="ARBA" id="ARBA00032554"/>
    </source>
</evidence>
<feature type="domain" description="GHMP kinase C-terminal" evidence="9">
    <location>
        <begin position="247"/>
        <end position="306"/>
    </location>
</feature>
<keyword evidence="4" id="KW-0547">Nucleotide-binding</keyword>
<dbReference type="PIRSF" id="PIRSF010376">
    <property type="entry name" value="IspE"/>
    <property type="match status" value="1"/>
</dbReference>
<dbReference type="Gene3D" id="3.30.70.890">
    <property type="entry name" value="GHMP kinase, C-terminal domain"/>
    <property type="match status" value="1"/>
</dbReference>
<feature type="domain" description="GHMP kinase N-terminal" evidence="8">
    <location>
        <begin position="67"/>
        <end position="143"/>
    </location>
</feature>
<dbReference type="AlphaFoldDB" id="E6QXF5"/>
<evidence type="ECO:0000256" key="3">
    <source>
        <dbReference type="ARBA" id="ARBA00022679"/>
    </source>
</evidence>
<dbReference type="SUPFAM" id="SSF54211">
    <property type="entry name" value="Ribosomal protein S5 domain 2-like"/>
    <property type="match status" value="1"/>
</dbReference>
<evidence type="ECO:0000256" key="2">
    <source>
        <dbReference type="ARBA" id="ARBA00012052"/>
    </source>
</evidence>
<dbReference type="Gene3D" id="3.30.230.10">
    <property type="match status" value="1"/>
</dbReference>
<evidence type="ECO:0000259" key="9">
    <source>
        <dbReference type="Pfam" id="PF08544"/>
    </source>
</evidence>
<dbReference type="InterPro" id="IPR013750">
    <property type="entry name" value="GHMP_kinase_C_dom"/>
</dbReference>
<accession>E6QXF5</accession>
<dbReference type="NCBIfam" id="TIGR00154">
    <property type="entry name" value="ispE"/>
    <property type="match status" value="1"/>
</dbReference>
<evidence type="ECO:0000256" key="6">
    <source>
        <dbReference type="ARBA" id="ARBA00022840"/>
    </source>
</evidence>
<sequence length="324" mass="35590">MTTVVVPAPAKLNLFLHVLGRREDGYHRLESLFRLIDFGDTITLRLRDDGKIMRQRDVPGVAEEKDLCVRAAHLLQQASGARLGVEIALEKRLPMGGGLGGGSSDAASVLIALNRMWGLDWQRERLQQLALQLGADVPFFIFGENAFAQGIGEQLQPVHLRPAWYVVLIPQCELSTVRVFTHEQLTRDSKSIRISDFLDEVSQDAPSDACAENTELIVKCAHVDGSLQGSLRADVVNYVSEKWVAANTKNDLQAVACLECTAVAEHLAWLGRFSPARMTGSGACVFAELSNEADAHQILAVMPKGMRGIVARGLERHPLYDWVG</sequence>